<dbReference type="Gene3D" id="2.60.120.620">
    <property type="entry name" value="q2cbj1_9rhob like domain"/>
    <property type="match status" value="1"/>
</dbReference>
<organism evidence="1 2">
    <name type="scientific">Emiliania huxleyi (strain CCMP1516)</name>
    <dbReference type="NCBI Taxonomy" id="280463"/>
    <lineage>
        <taxon>Eukaryota</taxon>
        <taxon>Haptista</taxon>
        <taxon>Haptophyta</taxon>
        <taxon>Prymnesiophyceae</taxon>
        <taxon>Isochrysidales</taxon>
        <taxon>Noelaerhabdaceae</taxon>
        <taxon>Emiliania</taxon>
    </lineage>
</organism>
<proteinExistence type="predicted"/>
<accession>A0A0D3K5N1</accession>
<keyword evidence="2" id="KW-1185">Reference proteome</keyword>
<dbReference type="InterPro" id="IPR008775">
    <property type="entry name" value="Phytyl_CoA_dOase-like"/>
</dbReference>
<dbReference type="Pfam" id="PF05721">
    <property type="entry name" value="PhyH"/>
    <property type="match status" value="1"/>
</dbReference>
<dbReference type="SUPFAM" id="SSF51197">
    <property type="entry name" value="Clavaminate synthase-like"/>
    <property type="match status" value="1"/>
</dbReference>
<dbReference type="RefSeq" id="XP_005783495.1">
    <property type="nucleotide sequence ID" value="XM_005783438.1"/>
</dbReference>
<dbReference type="AlphaFoldDB" id="A0A0D3K5N1"/>
<dbReference type="GeneID" id="17276339"/>
<dbReference type="PANTHER" id="PTHR37563:SF2">
    <property type="entry name" value="PHYTANOYL-COA DIOXYGENASE FAMILY PROTEIN (AFU_ORTHOLOGUE AFUA_2G03330)"/>
    <property type="match status" value="1"/>
</dbReference>
<dbReference type="KEGG" id="ehx:EMIHUDRAFT_203159"/>
<sequence length="386" mass="40022">MMGMVLSASTTVLADSTIRLTNYHSDDAFCEEDGICGAPLAGGTLSADGSPGAGAKVLRLLDPLPAVEALLDGGAAARLADSLGEHQVEFSPQLRLTAFEHAWRLRPEGGAGMAAFARAGVDMALAGIGAHEAAARPARTVGELSVRDAGAAGATRRALSLWRTQGVVVFPALLAPADVRALQSHARADGAEQEAPVDRTANIRSPANRTLRAIPVAHAAEALSALAARLDSFLGYALQSRRRLLLEIGLMRVLAGAADQGWHRDDGILDGRIASVQIALVDTAAEQGALEVLPASHTHTEKPDEGADGVAVAVPAGSVTVYTPNVVHRGRANALRETRLSLVLTVMGASGLVPNGIPLAVQPEDAGRWWLEGGELREVDPTGGEH</sequence>
<evidence type="ECO:0008006" key="3">
    <source>
        <dbReference type="Google" id="ProtNLM"/>
    </source>
</evidence>
<dbReference type="Proteomes" id="UP000013827">
    <property type="component" value="Unassembled WGS sequence"/>
</dbReference>
<evidence type="ECO:0000313" key="1">
    <source>
        <dbReference type="EnsemblProtists" id="EOD31066"/>
    </source>
</evidence>
<name>A0A0D3K5N1_EMIH1</name>
<reference evidence="1" key="2">
    <citation type="submission" date="2024-10" db="UniProtKB">
        <authorList>
            <consortium name="EnsemblProtists"/>
        </authorList>
    </citation>
    <scope>IDENTIFICATION</scope>
</reference>
<protein>
    <recommendedName>
        <fullName evidence="3">Fe2OG dioxygenase domain-containing protein</fullName>
    </recommendedName>
</protein>
<dbReference type="HOGENOM" id="CLU_716551_0_0_1"/>
<dbReference type="PANTHER" id="PTHR37563">
    <property type="entry name" value="PHYTANOYL-COA DIOXYGENASE FAMILY PROTEIN (AFU_ORTHOLOGUE AFUA_2G03330)"/>
    <property type="match status" value="1"/>
</dbReference>
<reference evidence="2" key="1">
    <citation type="journal article" date="2013" name="Nature">
        <title>Pan genome of the phytoplankton Emiliania underpins its global distribution.</title>
        <authorList>
            <person name="Read B.A."/>
            <person name="Kegel J."/>
            <person name="Klute M.J."/>
            <person name="Kuo A."/>
            <person name="Lefebvre S.C."/>
            <person name="Maumus F."/>
            <person name="Mayer C."/>
            <person name="Miller J."/>
            <person name="Monier A."/>
            <person name="Salamov A."/>
            <person name="Young J."/>
            <person name="Aguilar M."/>
            <person name="Claverie J.M."/>
            <person name="Frickenhaus S."/>
            <person name="Gonzalez K."/>
            <person name="Herman E.K."/>
            <person name="Lin Y.C."/>
            <person name="Napier J."/>
            <person name="Ogata H."/>
            <person name="Sarno A.F."/>
            <person name="Shmutz J."/>
            <person name="Schroeder D."/>
            <person name="de Vargas C."/>
            <person name="Verret F."/>
            <person name="von Dassow P."/>
            <person name="Valentin K."/>
            <person name="Van de Peer Y."/>
            <person name="Wheeler G."/>
            <person name="Dacks J.B."/>
            <person name="Delwiche C.F."/>
            <person name="Dyhrman S.T."/>
            <person name="Glockner G."/>
            <person name="John U."/>
            <person name="Richards T."/>
            <person name="Worden A.Z."/>
            <person name="Zhang X."/>
            <person name="Grigoriev I.V."/>
            <person name="Allen A.E."/>
            <person name="Bidle K."/>
            <person name="Borodovsky M."/>
            <person name="Bowler C."/>
            <person name="Brownlee C."/>
            <person name="Cock J.M."/>
            <person name="Elias M."/>
            <person name="Gladyshev V.N."/>
            <person name="Groth M."/>
            <person name="Guda C."/>
            <person name="Hadaegh A."/>
            <person name="Iglesias-Rodriguez M.D."/>
            <person name="Jenkins J."/>
            <person name="Jones B.M."/>
            <person name="Lawson T."/>
            <person name="Leese F."/>
            <person name="Lindquist E."/>
            <person name="Lobanov A."/>
            <person name="Lomsadze A."/>
            <person name="Malik S.B."/>
            <person name="Marsh M.E."/>
            <person name="Mackinder L."/>
            <person name="Mock T."/>
            <person name="Mueller-Roeber B."/>
            <person name="Pagarete A."/>
            <person name="Parker M."/>
            <person name="Probert I."/>
            <person name="Quesneville H."/>
            <person name="Raines C."/>
            <person name="Rensing S.A."/>
            <person name="Riano-Pachon D.M."/>
            <person name="Richier S."/>
            <person name="Rokitta S."/>
            <person name="Shiraiwa Y."/>
            <person name="Soanes D.M."/>
            <person name="van der Giezen M."/>
            <person name="Wahlund T.M."/>
            <person name="Williams B."/>
            <person name="Wilson W."/>
            <person name="Wolfe G."/>
            <person name="Wurch L.L."/>
        </authorList>
    </citation>
    <scope>NUCLEOTIDE SEQUENCE</scope>
</reference>
<dbReference type="EnsemblProtists" id="EOD31066">
    <property type="protein sequence ID" value="EOD31066"/>
    <property type="gene ID" value="EMIHUDRAFT_203159"/>
</dbReference>
<dbReference type="PaxDb" id="2903-EOD31066"/>
<dbReference type="InterPro" id="IPR051961">
    <property type="entry name" value="Fungal_Metabolite_Diox"/>
</dbReference>
<evidence type="ECO:0000313" key="2">
    <source>
        <dbReference type="Proteomes" id="UP000013827"/>
    </source>
</evidence>